<protein>
    <submittedName>
        <fullName evidence="2">Uncharacterized protein</fullName>
    </submittedName>
</protein>
<evidence type="ECO:0000313" key="2">
    <source>
        <dbReference type="EMBL" id="KAG5486854.1"/>
    </source>
</evidence>
<gene>
    <name evidence="2" type="ORF">LSCM4_06320</name>
</gene>
<sequence>MRPITLSVQIPSLRGACEANAQRSSEAAAAARTLAVPYPIGTSTLQISGIHARLEPVKRPTDKRSGAGRPGQVQQHTKSTPLSSVSGGALAVNVVVHAHVRGELSRAPRSYVVAVVPLRFGGAAAPVPSGHAASSSVVSTHAGAATLPSTPYDKRVINAQAREARRGVIAPVFASAFARIDLRTQMERVRLSFTVVPCDSVYGMGASANGAAHAYAGKRLREENGRAADDSNSATPLDCAICVTVVGTVSAIA</sequence>
<accession>A0A836H6Q7</accession>
<name>A0A836H6Q7_9TRYP</name>
<feature type="compositionally biased region" description="Basic and acidic residues" evidence="1">
    <location>
        <begin position="52"/>
        <end position="65"/>
    </location>
</feature>
<dbReference type="EMBL" id="JAFHLR010000007">
    <property type="protein sequence ID" value="KAG5486854.1"/>
    <property type="molecule type" value="Genomic_DNA"/>
</dbReference>
<dbReference type="GeneID" id="92362177"/>
<proteinExistence type="predicted"/>
<reference evidence="3" key="1">
    <citation type="journal article" date="2021" name="Microbiol. Resour. Announc.">
        <title>LGAAP: Leishmaniinae Genome Assembly and Annotation Pipeline.</title>
        <authorList>
            <person name="Almutairi H."/>
            <person name="Urbaniak M.D."/>
            <person name="Bates M.D."/>
            <person name="Jariyapan N."/>
            <person name="Kwakye-Nuako G."/>
            <person name="Thomaz-Soccol V."/>
            <person name="Al-Salem W.S."/>
            <person name="Dillon R.J."/>
            <person name="Bates P.A."/>
            <person name="Gatherer D."/>
        </authorList>
    </citation>
    <scope>NUCLEOTIDE SEQUENCE [LARGE SCALE GENOMIC DNA]</scope>
</reference>
<evidence type="ECO:0000256" key="1">
    <source>
        <dbReference type="SAM" id="MobiDB-lite"/>
    </source>
</evidence>
<dbReference type="RefSeq" id="XP_067065648.1">
    <property type="nucleotide sequence ID" value="XM_067208243.1"/>
</dbReference>
<dbReference type="Proteomes" id="UP000674143">
    <property type="component" value="Unassembled WGS sequence"/>
</dbReference>
<feature type="compositionally biased region" description="Polar residues" evidence="1">
    <location>
        <begin position="72"/>
        <end position="84"/>
    </location>
</feature>
<dbReference type="KEGG" id="loi:92362177"/>
<evidence type="ECO:0000313" key="3">
    <source>
        <dbReference type="Proteomes" id="UP000674143"/>
    </source>
</evidence>
<organism evidence="2 3">
    <name type="scientific">Leishmania orientalis</name>
    <dbReference type="NCBI Taxonomy" id="2249476"/>
    <lineage>
        <taxon>Eukaryota</taxon>
        <taxon>Discoba</taxon>
        <taxon>Euglenozoa</taxon>
        <taxon>Kinetoplastea</taxon>
        <taxon>Metakinetoplastina</taxon>
        <taxon>Trypanosomatida</taxon>
        <taxon>Trypanosomatidae</taxon>
        <taxon>Leishmaniinae</taxon>
        <taxon>Leishmania</taxon>
    </lineage>
</organism>
<feature type="region of interest" description="Disordered" evidence="1">
    <location>
        <begin position="51"/>
        <end position="84"/>
    </location>
</feature>
<reference evidence="3" key="2">
    <citation type="journal article" date="2021" name="Sci. Data">
        <title>Chromosome-scale genome sequencing, assembly and annotation of six genomes from subfamily Leishmaniinae.</title>
        <authorList>
            <person name="Almutairi H."/>
            <person name="Urbaniak M.D."/>
            <person name="Bates M.D."/>
            <person name="Jariyapan N."/>
            <person name="Kwakye-Nuako G."/>
            <person name="Thomaz Soccol V."/>
            <person name="Al-Salem W.S."/>
            <person name="Dillon R.J."/>
            <person name="Bates P.A."/>
            <person name="Gatherer D."/>
        </authorList>
    </citation>
    <scope>NUCLEOTIDE SEQUENCE [LARGE SCALE GENOMIC DNA]</scope>
</reference>
<comment type="caution">
    <text evidence="2">The sequence shown here is derived from an EMBL/GenBank/DDBJ whole genome shotgun (WGS) entry which is preliminary data.</text>
</comment>
<keyword evidence="3" id="KW-1185">Reference proteome</keyword>
<dbReference type="AlphaFoldDB" id="A0A836H6Q7"/>